<comment type="caution">
    <text evidence="2">The sequence shown here is derived from an EMBL/GenBank/DDBJ whole genome shotgun (WGS) entry which is preliminary data.</text>
</comment>
<protein>
    <submittedName>
        <fullName evidence="2">Uncharacterized protein</fullName>
    </submittedName>
</protein>
<keyword evidence="3" id="KW-1185">Reference proteome</keyword>
<evidence type="ECO:0000313" key="3">
    <source>
        <dbReference type="Proteomes" id="UP000188268"/>
    </source>
</evidence>
<evidence type="ECO:0000256" key="1">
    <source>
        <dbReference type="SAM" id="MobiDB-lite"/>
    </source>
</evidence>
<proteinExistence type="predicted"/>
<accession>A0A1R3G6Z0</accession>
<reference evidence="2 3" key="1">
    <citation type="submission" date="2013-09" db="EMBL/GenBank/DDBJ databases">
        <title>Corchorus capsularis genome sequencing.</title>
        <authorList>
            <person name="Alam M."/>
            <person name="Haque M.S."/>
            <person name="Islam M.S."/>
            <person name="Emdad E.M."/>
            <person name="Islam M.M."/>
            <person name="Ahmed B."/>
            <person name="Halim A."/>
            <person name="Hossen Q.M.M."/>
            <person name="Hossain M.Z."/>
            <person name="Ahmed R."/>
            <person name="Khan M.M."/>
            <person name="Islam R."/>
            <person name="Rashid M.M."/>
            <person name="Khan S.A."/>
            <person name="Rahman M.S."/>
            <person name="Alam M."/>
        </authorList>
    </citation>
    <scope>NUCLEOTIDE SEQUENCE [LARGE SCALE GENOMIC DNA]</scope>
    <source>
        <strain evidence="3">cv. CVL-1</strain>
        <tissue evidence="2">Whole seedling</tissue>
    </source>
</reference>
<dbReference type="Gramene" id="OMO53844">
    <property type="protein sequence ID" value="OMO53844"/>
    <property type="gene ID" value="CCACVL1_28292"/>
</dbReference>
<organism evidence="2 3">
    <name type="scientific">Corchorus capsularis</name>
    <name type="common">Jute</name>
    <dbReference type="NCBI Taxonomy" id="210143"/>
    <lineage>
        <taxon>Eukaryota</taxon>
        <taxon>Viridiplantae</taxon>
        <taxon>Streptophyta</taxon>
        <taxon>Embryophyta</taxon>
        <taxon>Tracheophyta</taxon>
        <taxon>Spermatophyta</taxon>
        <taxon>Magnoliopsida</taxon>
        <taxon>eudicotyledons</taxon>
        <taxon>Gunneridae</taxon>
        <taxon>Pentapetalae</taxon>
        <taxon>rosids</taxon>
        <taxon>malvids</taxon>
        <taxon>Malvales</taxon>
        <taxon>Malvaceae</taxon>
        <taxon>Grewioideae</taxon>
        <taxon>Apeibeae</taxon>
        <taxon>Corchorus</taxon>
    </lineage>
</organism>
<dbReference type="EMBL" id="AWWV01015126">
    <property type="protein sequence ID" value="OMO53844.1"/>
    <property type="molecule type" value="Genomic_DNA"/>
</dbReference>
<sequence length="61" mass="6435">IAPSPSPKAQATASRLPMNPSPETHPGIGCCVELKAIDFCSQNSNPTQRDLKLDTTANTRG</sequence>
<gene>
    <name evidence="2" type="ORF">CCACVL1_28292</name>
</gene>
<feature type="non-terminal residue" evidence="2">
    <location>
        <position position="1"/>
    </location>
</feature>
<feature type="region of interest" description="Disordered" evidence="1">
    <location>
        <begin position="42"/>
        <end position="61"/>
    </location>
</feature>
<dbReference type="Proteomes" id="UP000188268">
    <property type="component" value="Unassembled WGS sequence"/>
</dbReference>
<evidence type="ECO:0000313" key="2">
    <source>
        <dbReference type="EMBL" id="OMO53844.1"/>
    </source>
</evidence>
<feature type="region of interest" description="Disordered" evidence="1">
    <location>
        <begin position="1"/>
        <end position="24"/>
    </location>
</feature>
<dbReference type="AlphaFoldDB" id="A0A1R3G6Z0"/>
<name>A0A1R3G6Z0_COCAP</name>